<gene>
    <name evidence="1" type="ORF">ABWT76_004091</name>
</gene>
<proteinExistence type="predicted"/>
<dbReference type="Pfam" id="PF03683">
    <property type="entry name" value="UPF0175"/>
    <property type="match status" value="1"/>
</dbReference>
<reference evidence="1" key="1">
    <citation type="submission" date="2024-07" db="EMBL/GenBank/DDBJ databases">
        <authorList>
            <person name="Kim Y.J."/>
            <person name="Jeong J.Y."/>
        </authorList>
    </citation>
    <scope>NUCLEOTIDE SEQUENCE</scope>
    <source>
        <strain evidence="1">GIHE-MW2</strain>
    </source>
</reference>
<evidence type="ECO:0000313" key="1">
    <source>
        <dbReference type="EMBL" id="XCM40204.1"/>
    </source>
</evidence>
<dbReference type="EMBL" id="CP159837">
    <property type="protein sequence ID" value="XCM40204.1"/>
    <property type="molecule type" value="Genomic_DNA"/>
</dbReference>
<organism evidence="1">
    <name type="scientific">Planktothricoides raciborskii GIHE-MW2</name>
    <dbReference type="NCBI Taxonomy" id="2792601"/>
    <lineage>
        <taxon>Bacteria</taxon>
        <taxon>Bacillati</taxon>
        <taxon>Cyanobacteriota</taxon>
        <taxon>Cyanophyceae</taxon>
        <taxon>Oscillatoriophycideae</taxon>
        <taxon>Oscillatoriales</taxon>
        <taxon>Oscillatoriaceae</taxon>
        <taxon>Planktothricoides</taxon>
    </lineage>
</organism>
<accession>A0AAU8JLP0</accession>
<sequence>MAVKLFELRRLSLGKAAEFCHKNKLQFMYELGRLQVPVINLADDQIAEELRDD</sequence>
<protein>
    <submittedName>
        <fullName evidence="1">UPF0175 family protein</fullName>
    </submittedName>
</protein>
<dbReference type="InterPro" id="IPR005368">
    <property type="entry name" value="UPF0175"/>
</dbReference>
<dbReference type="RefSeq" id="WP_255353173.1">
    <property type="nucleotide sequence ID" value="NZ_CP159837.1"/>
</dbReference>
<dbReference type="AlphaFoldDB" id="A0AAU8JLP0"/>
<name>A0AAU8JLP0_9CYAN</name>